<dbReference type="InterPro" id="IPR013894">
    <property type="entry name" value="RMI1_OB"/>
</dbReference>
<feature type="region of interest" description="Disordered" evidence="1">
    <location>
        <begin position="139"/>
        <end position="195"/>
    </location>
</feature>
<feature type="compositionally biased region" description="Low complexity" evidence="1">
    <location>
        <begin position="163"/>
        <end position="184"/>
    </location>
</feature>
<dbReference type="RefSeq" id="XP_062682448.1">
    <property type="nucleotide sequence ID" value="XM_062828746.1"/>
</dbReference>
<dbReference type="EMBL" id="JAUEPP010000003">
    <property type="protein sequence ID" value="KAK3347366.1"/>
    <property type="molecule type" value="Genomic_DNA"/>
</dbReference>
<keyword evidence="5" id="KW-1185">Reference proteome</keyword>
<protein>
    <recommendedName>
        <fullName evidence="6">RecQ mediated genome instability protein 1-like N-terminal helical domain-containing protein</fullName>
    </recommendedName>
</protein>
<evidence type="ECO:0000259" key="2">
    <source>
        <dbReference type="Pfam" id="PF08585"/>
    </source>
</evidence>
<organism evidence="4 5">
    <name type="scientific">Neurospora tetraspora</name>
    <dbReference type="NCBI Taxonomy" id="94610"/>
    <lineage>
        <taxon>Eukaryota</taxon>
        <taxon>Fungi</taxon>
        <taxon>Dikarya</taxon>
        <taxon>Ascomycota</taxon>
        <taxon>Pezizomycotina</taxon>
        <taxon>Sordariomycetes</taxon>
        <taxon>Sordariomycetidae</taxon>
        <taxon>Sordariales</taxon>
        <taxon>Sordariaceae</taxon>
        <taxon>Neurospora</taxon>
    </lineage>
</organism>
<reference evidence="4" key="1">
    <citation type="journal article" date="2023" name="Mol. Phylogenet. Evol.">
        <title>Genome-scale phylogeny and comparative genomics of the fungal order Sordariales.</title>
        <authorList>
            <person name="Hensen N."/>
            <person name="Bonometti L."/>
            <person name="Westerberg I."/>
            <person name="Brannstrom I.O."/>
            <person name="Guillou S."/>
            <person name="Cros-Aarteil S."/>
            <person name="Calhoun S."/>
            <person name="Haridas S."/>
            <person name="Kuo A."/>
            <person name="Mondo S."/>
            <person name="Pangilinan J."/>
            <person name="Riley R."/>
            <person name="LaButti K."/>
            <person name="Andreopoulos B."/>
            <person name="Lipzen A."/>
            <person name="Chen C."/>
            <person name="Yan M."/>
            <person name="Daum C."/>
            <person name="Ng V."/>
            <person name="Clum A."/>
            <person name="Steindorff A."/>
            <person name="Ohm R.A."/>
            <person name="Martin F."/>
            <person name="Silar P."/>
            <person name="Natvig D.O."/>
            <person name="Lalanne C."/>
            <person name="Gautier V."/>
            <person name="Ament-Velasquez S.L."/>
            <person name="Kruys A."/>
            <person name="Hutchinson M.I."/>
            <person name="Powell A.J."/>
            <person name="Barry K."/>
            <person name="Miller A.N."/>
            <person name="Grigoriev I.V."/>
            <person name="Debuchy R."/>
            <person name="Gladieux P."/>
            <person name="Hiltunen Thoren M."/>
            <person name="Johannesson H."/>
        </authorList>
    </citation>
    <scope>NUCLEOTIDE SEQUENCE</scope>
    <source>
        <strain evidence="4">CBS 560.94</strain>
    </source>
</reference>
<reference evidence="4" key="2">
    <citation type="submission" date="2023-06" db="EMBL/GenBank/DDBJ databases">
        <authorList>
            <consortium name="Lawrence Berkeley National Laboratory"/>
            <person name="Haridas S."/>
            <person name="Hensen N."/>
            <person name="Bonometti L."/>
            <person name="Westerberg I."/>
            <person name="Brannstrom I.O."/>
            <person name="Guillou S."/>
            <person name="Cros-Aarteil S."/>
            <person name="Calhoun S."/>
            <person name="Kuo A."/>
            <person name="Mondo S."/>
            <person name="Pangilinan J."/>
            <person name="Riley R."/>
            <person name="Labutti K."/>
            <person name="Andreopoulos B."/>
            <person name="Lipzen A."/>
            <person name="Chen C."/>
            <person name="Yanf M."/>
            <person name="Daum C."/>
            <person name="Ng V."/>
            <person name="Clum A."/>
            <person name="Steindorff A."/>
            <person name="Ohm R."/>
            <person name="Martin F."/>
            <person name="Silar P."/>
            <person name="Natvig D."/>
            <person name="Lalanne C."/>
            <person name="Gautier V."/>
            <person name="Ament-Velasquez S.L."/>
            <person name="Kruys A."/>
            <person name="Hutchinson M.I."/>
            <person name="Powell A.J."/>
            <person name="Barry K."/>
            <person name="Miller A.N."/>
            <person name="Grigoriev I.V."/>
            <person name="Debuchy R."/>
            <person name="Gladieux P."/>
            <person name="Thoren M.H."/>
            <person name="Johannesson H."/>
        </authorList>
    </citation>
    <scope>NUCLEOTIDE SEQUENCE</scope>
    <source>
        <strain evidence="4">CBS 560.94</strain>
    </source>
</reference>
<evidence type="ECO:0008006" key="6">
    <source>
        <dbReference type="Google" id="ProtNLM"/>
    </source>
</evidence>
<comment type="caution">
    <text evidence="4">The sequence shown here is derived from an EMBL/GenBank/DDBJ whole genome shotgun (WGS) entry which is preliminary data.</text>
</comment>
<dbReference type="InterPro" id="IPR042470">
    <property type="entry name" value="RMI1_N_C_sf"/>
</dbReference>
<evidence type="ECO:0000259" key="3">
    <source>
        <dbReference type="Pfam" id="PF21000"/>
    </source>
</evidence>
<dbReference type="InterPro" id="IPR049363">
    <property type="entry name" value="RMI1_N"/>
</dbReference>
<dbReference type="GeneID" id="87865900"/>
<dbReference type="Gene3D" id="2.40.50.770">
    <property type="entry name" value="RecQ-mediated genome instability protein Rmi1, C-terminal domain"/>
    <property type="match status" value="1"/>
</dbReference>
<evidence type="ECO:0000313" key="4">
    <source>
        <dbReference type="EMBL" id="KAK3347366.1"/>
    </source>
</evidence>
<gene>
    <name evidence="4" type="ORF">B0H65DRAFT_521326</name>
</gene>
<dbReference type="Proteomes" id="UP001278500">
    <property type="component" value="Unassembled WGS sequence"/>
</dbReference>
<evidence type="ECO:0000313" key="5">
    <source>
        <dbReference type="Proteomes" id="UP001278500"/>
    </source>
</evidence>
<evidence type="ECO:0000256" key="1">
    <source>
        <dbReference type="SAM" id="MobiDB-lite"/>
    </source>
</evidence>
<dbReference type="AlphaFoldDB" id="A0AAE0JGS1"/>
<feature type="compositionally biased region" description="Acidic residues" evidence="1">
    <location>
        <begin position="147"/>
        <end position="157"/>
    </location>
</feature>
<dbReference type="Pfam" id="PF08585">
    <property type="entry name" value="RMI1_N_C"/>
    <property type="match status" value="1"/>
</dbReference>
<feature type="domain" description="RecQ mediated genome instability protein 1 OB-fold" evidence="2">
    <location>
        <begin position="93"/>
        <end position="274"/>
    </location>
</feature>
<sequence>METARTLHRQLTTDFPTTSLPIPSLSWLTTLIPSNISRTPPLPSLLATARSRLLSSDLCTPGLLDANWVPSHCFPGSLTGQSLPGAVGYVNSQEQILDRDVVVQVLDVENLNRSKWEVVEELEAIERGEQTRGREVIRLPTSNNTDGDGEGEGEGIDMGDGGTQTQTAAFAQNSTAQQQAAQQAARERKNATHKLTLQDSSGQRLYALELKRVEEISVPQSVNGKMIGGTPIGCKLVLKRGTKVARGVVLLEPSMVKVLGGKVESWGRVWERGRLERLRGEVSQQGR</sequence>
<feature type="domain" description="RMI1 N-terminal" evidence="3">
    <location>
        <begin position="18"/>
        <end position="60"/>
    </location>
</feature>
<accession>A0AAE0JGS1</accession>
<proteinExistence type="predicted"/>
<dbReference type="Pfam" id="PF21000">
    <property type="entry name" value="RMI1_N_N"/>
    <property type="match status" value="1"/>
</dbReference>
<name>A0AAE0JGS1_9PEZI</name>